<dbReference type="RefSeq" id="WP_078606135.1">
    <property type="nucleotide sequence ID" value="NZ_MPZV01000005.1"/>
</dbReference>
<feature type="signal peptide" evidence="2">
    <location>
        <begin position="1"/>
        <end position="19"/>
    </location>
</feature>
<proteinExistence type="predicted"/>
<gene>
    <name evidence="3" type="ORF">BMI91_18155</name>
</gene>
<evidence type="ECO:0000256" key="2">
    <source>
        <dbReference type="SAM" id="SignalP"/>
    </source>
</evidence>
<feature type="region of interest" description="Disordered" evidence="1">
    <location>
        <begin position="110"/>
        <end position="131"/>
    </location>
</feature>
<keyword evidence="2" id="KW-0732">Signal</keyword>
<feature type="chain" id="PRO_5045068018" description="Lipoprotein" evidence="2">
    <location>
        <begin position="20"/>
        <end position="131"/>
    </location>
</feature>
<sequence>MRFAARLVALSLLAPLALAACVPGQGTRAPSWPDRVTFQGTVMRVSFIDGTVCHANISGQYTGDLAGCPHPMRYQVTRFEPSYLGGVGVGNIFQPYAEVTLKDAQGRRWSFKTPEPIPSRSQPDGVLKLPH</sequence>
<evidence type="ECO:0008006" key="5">
    <source>
        <dbReference type="Google" id="ProtNLM"/>
    </source>
</evidence>
<dbReference type="Proteomes" id="UP000190787">
    <property type="component" value="Unassembled WGS sequence"/>
</dbReference>
<comment type="caution">
    <text evidence="3">The sequence shown here is derived from an EMBL/GenBank/DDBJ whole genome shotgun (WGS) entry which is preliminary data.</text>
</comment>
<dbReference type="EMBL" id="MPZV01000005">
    <property type="protein sequence ID" value="OOY22590.1"/>
    <property type="molecule type" value="Genomic_DNA"/>
</dbReference>
<accession>A0ABX3MSB7</accession>
<dbReference type="PROSITE" id="PS51257">
    <property type="entry name" value="PROKAR_LIPOPROTEIN"/>
    <property type="match status" value="1"/>
</dbReference>
<evidence type="ECO:0000256" key="1">
    <source>
        <dbReference type="SAM" id="MobiDB-lite"/>
    </source>
</evidence>
<name>A0ABX3MSB7_9RHOB</name>
<keyword evidence="4" id="KW-1185">Reference proteome</keyword>
<protein>
    <recommendedName>
        <fullName evidence="5">Lipoprotein</fullName>
    </recommendedName>
</protein>
<evidence type="ECO:0000313" key="4">
    <source>
        <dbReference type="Proteomes" id="UP000190787"/>
    </source>
</evidence>
<evidence type="ECO:0000313" key="3">
    <source>
        <dbReference type="EMBL" id="OOY22590.1"/>
    </source>
</evidence>
<organism evidence="3 4">
    <name type="scientific">Thioclava sediminum</name>
    <dbReference type="NCBI Taxonomy" id="1915319"/>
    <lineage>
        <taxon>Bacteria</taxon>
        <taxon>Pseudomonadati</taxon>
        <taxon>Pseudomonadota</taxon>
        <taxon>Alphaproteobacteria</taxon>
        <taxon>Rhodobacterales</taxon>
        <taxon>Paracoccaceae</taxon>
        <taxon>Thioclava</taxon>
    </lineage>
</organism>
<reference evidence="3 4" key="1">
    <citation type="submission" date="2016-11" db="EMBL/GenBank/DDBJ databases">
        <title>A multilocus sequence analysis scheme for characterization of bacteria in the genus Thioclava.</title>
        <authorList>
            <person name="Liu Y."/>
            <person name="Shao Z."/>
        </authorList>
    </citation>
    <scope>NUCLEOTIDE SEQUENCE [LARGE SCALE GENOMIC DNA]</scope>
    <source>
        <strain evidence="3 4">TAW-CT134</strain>
    </source>
</reference>